<comment type="caution">
    <text evidence="1">The sequence shown here is derived from an EMBL/GenBank/DDBJ whole genome shotgun (WGS) entry which is preliminary data.</text>
</comment>
<organism evidence="1">
    <name type="scientific">marine sediment metagenome</name>
    <dbReference type="NCBI Taxonomy" id="412755"/>
    <lineage>
        <taxon>unclassified sequences</taxon>
        <taxon>metagenomes</taxon>
        <taxon>ecological metagenomes</taxon>
    </lineage>
</organism>
<dbReference type="AlphaFoldDB" id="X1FG68"/>
<protein>
    <submittedName>
        <fullName evidence="1">Uncharacterized protein</fullName>
    </submittedName>
</protein>
<evidence type="ECO:0000313" key="1">
    <source>
        <dbReference type="EMBL" id="GAH44621.1"/>
    </source>
</evidence>
<proteinExistence type="predicted"/>
<reference evidence="1" key="1">
    <citation type="journal article" date="2014" name="Front. Microbiol.">
        <title>High frequency of phylogenetically diverse reductive dehalogenase-homologous genes in deep subseafloor sedimentary metagenomes.</title>
        <authorList>
            <person name="Kawai M."/>
            <person name="Futagami T."/>
            <person name="Toyoda A."/>
            <person name="Takaki Y."/>
            <person name="Nishi S."/>
            <person name="Hori S."/>
            <person name="Arai W."/>
            <person name="Tsubouchi T."/>
            <person name="Morono Y."/>
            <person name="Uchiyama I."/>
            <person name="Ito T."/>
            <person name="Fujiyama A."/>
            <person name="Inagaki F."/>
            <person name="Takami H."/>
        </authorList>
    </citation>
    <scope>NUCLEOTIDE SEQUENCE</scope>
    <source>
        <strain evidence="1">Expedition CK06-06</strain>
    </source>
</reference>
<feature type="non-terminal residue" evidence="1">
    <location>
        <position position="81"/>
    </location>
</feature>
<accession>X1FG68</accession>
<name>X1FG68_9ZZZZ</name>
<sequence>MGYDEFEAEYIIAINVEAGSSPETPLEFRRLIESYKRSQGMDAKEIPEDVLTVEREFQTVNRQLTEAQQRGDSQEILDQLE</sequence>
<dbReference type="EMBL" id="BARU01010056">
    <property type="protein sequence ID" value="GAH44621.1"/>
    <property type="molecule type" value="Genomic_DNA"/>
</dbReference>
<gene>
    <name evidence="1" type="ORF">S03H2_19280</name>
</gene>